<protein>
    <submittedName>
        <fullName evidence="1">Uncharacterized protein</fullName>
    </submittedName>
</protein>
<gene>
    <name evidence="1" type="ORF">NM208_g9699</name>
</gene>
<accession>A0ACC1S0U5</accession>
<reference evidence="1" key="1">
    <citation type="submission" date="2022-08" db="EMBL/GenBank/DDBJ databases">
        <title>Genome Sequence of Fusarium decemcellulare.</title>
        <authorList>
            <person name="Buettner E."/>
        </authorList>
    </citation>
    <scope>NUCLEOTIDE SEQUENCE</scope>
    <source>
        <strain evidence="1">Babe19</strain>
    </source>
</reference>
<name>A0ACC1S0U5_9HYPO</name>
<dbReference type="Proteomes" id="UP001148629">
    <property type="component" value="Unassembled WGS sequence"/>
</dbReference>
<evidence type="ECO:0000313" key="2">
    <source>
        <dbReference type="Proteomes" id="UP001148629"/>
    </source>
</evidence>
<comment type="caution">
    <text evidence="1">The sequence shown here is derived from an EMBL/GenBank/DDBJ whole genome shotgun (WGS) entry which is preliminary data.</text>
</comment>
<dbReference type="EMBL" id="JANRMS010001274">
    <property type="protein sequence ID" value="KAJ3529565.1"/>
    <property type="molecule type" value="Genomic_DNA"/>
</dbReference>
<keyword evidence="2" id="KW-1185">Reference proteome</keyword>
<organism evidence="1 2">
    <name type="scientific">Fusarium decemcellulare</name>
    <dbReference type="NCBI Taxonomy" id="57161"/>
    <lineage>
        <taxon>Eukaryota</taxon>
        <taxon>Fungi</taxon>
        <taxon>Dikarya</taxon>
        <taxon>Ascomycota</taxon>
        <taxon>Pezizomycotina</taxon>
        <taxon>Sordariomycetes</taxon>
        <taxon>Hypocreomycetidae</taxon>
        <taxon>Hypocreales</taxon>
        <taxon>Nectriaceae</taxon>
        <taxon>Fusarium</taxon>
        <taxon>Fusarium decemcellulare species complex</taxon>
    </lineage>
</organism>
<sequence length="296" mass="32931">MDPPFTATFTDDQLNSLPSTEAILSASDDELYRLYLEGPVLYKCGASKVVQLSKDLIIKGGRLMTLGEAEAQSLAAKLGFRTPAVHRIFQRVMMGSFGEEQDCWFMVMDFIQGQVLDKLWPSLDAEARQDMAKRTIALIEKLQSTSVGALPPGPVGGSQGEPWEGPFFTQYGTGPFASMLEMQDWYNHKLDVCIQLTRISPDSPRFEFDQLALTHQDIAPRNIIVEKDTEELVLIDWAMAGIYPTGLEQAALLQQGPGEWDYEFVHTAQAEMPEGYDKLCKQLGSIMYGLTTGAFL</sequence>
<proteinExistence type="predicted"/>
<evidence type="ECO:0000313" key="1">
    <source>
        <dbReference type="EMBL" id="KAJ3529565.1"/>
    </source>
</evidence>